<dbReference type="PANTHER" id="PTHR48004:SF73">
    <property type="entry name" value="RECEPTOR-LIKE PROTEIN 16-RELATED"/>
    <property type="match status" value="1"/>
</dbReference>
<dbReference type="GO" id="GO:0005886">
    <property type="term" value="C:plasma membrane"/>
    <property type="evidence" value="ECO:0007669"/>
    <property type="project" value="UniProtKB-SubCell"/>
</dbReference>
<comment type="subcellular location">
    <subcellularLocation>
        <location evidence="1">Cell membrane</location>
        <topology evidence="1">Single-pass type I membrane protein</topology>
    </subcellularLocation>
</comment>
<dbReference type="FunFam" id="3.80.10.10:FF:000470">
    <property type="entry name" value="LRR receptor-like serine/threonine-protein kinase RPK2"/>
    <property type="match status" value="1"/>
</dbReference>
<dbReference type="Pfam" id="PF00560">
    <property type="entry name" value="LRR_1"/>
    <property type="match status" value="2"/>
</dbReference>
<sequence>MFLNRNWNSHFKTEYAKQLSATKPQITAFINWDLIPSDSILWCEPFSRRSNEIPVQINLLKDIQFLDLGSCSLSGEIPDSLWSSDFKNLQHITLSNNTLTGVISPLIANFAATLEALDLGANNLSGCIPSVVGSLKHLSELYLKSNNLHGSLPHEIGLLEQLVYLDVSNNRLSGPLPHSLFHCSKLVHLKIACNDFCGEVSGRVGNLFELEVLSAFSNQFVGCIPSEIGRLELLSELYLNDNSLTGQIPKELCDLRFLEICDLTGNIDLTCDFESFEALQF</sequence>
<dbReference type="SUPFAM" id="SSF52058">
    <property type="entry name" value="L domain-like"/>
    <property type="match status" value="1"/>
</dbReference>
<evidence type="ECO:0000256" key="3">
    <source>
        <dbReference type="ARBA" id="ARBA00022614"/>
    </source>
</evidence>
<evidence type="ECO:0000256" key="2">
    <source>
        <dbReference type="ARBA" id="ARBA00022475"/>
    </source>
</evidence>
<evidence type="ECO:0000313" key="13">
    <source>
        <dbReference type="Proteomes" id="UP001211907"/>
    </source>
</evidence>
<keyword evidence="9" id="KW-0675">Receptor</keyword>
<dbReference type="InterPro" id="IPR055414">
    <property type="entry name" value="LRR_R13L4/SHOC2-like"/>
</dbReference>
<evidence type="ECO:0000313" key="12">
    <source>
        <dbReference type="EMBL" id="KAJ3082641.1"/>
    </source>
</evidence>
<feature type="domain" description="Disease resistance R13L4/SHOC-2-like LRR" evidence="11">
    <location>
        <begin position="113"/>
        <end position="239"/>
    </location>
</feature>
<keyword evidence="3" id="KW-0433">Leucine-rich repeat</keyword>
<keyword evidence="8" id="KW-0472">Membrane</keyword>
<comment type="caution">
    <text evidence="12">The sequence shown here is derived from an EMBL/GenBank/DDBJ whole genome shotgun (WGS) entry which is preliminary data.</text>
</comment>
<dbReference type="Proteomes" id="UP001211907">
    <property type="component" value="Unassembled WGS sequence"/>
</dbReference>
<name>A0AAD5SLS3_9FUNG</name>
<dbReference type="EMBL" id="JADGJH010004999">
    <property type="protein sequence ID" value="KAJ3082641.1"/>
    <property type="molecule type" value="Genomic_DNA"/>
</dbReference>
<evidence type="ECO:0000256" key="4">
    <source>
        <dbReference type="ARBA" id="ARBA00022692"/>
    </source>
</evidence>
<dbReference type="Pfam" id="PF23598">
    <property type="entry name" value="LRR_14"/>
    <property type="match status" value="1"/>
</dbReference>
<evidence type="ECO:0000256" key="5">
    <source>
        <dbReference type="ARBA" id="ARBA00022729"/>
    </source>
</evidence>
<keyword evidence="4" id="KW-0812">Transmembrane</keyword>
<proteinExistence type="predicted"/>
<keyword evidence="13" id="KW-1185">Reference proteome</keyword>
<organism evidence="12 13">
    <name type="scientific">Physocladia obscura</name>
    <dbReference type="NCBI Taxonomy" id="109957"/>
    <lineage>
        <taxon>Eukaryota</taxon>
        <taxon>Fungi</taxon>
        <taxon>Fungi incertae sedis</taxon>
        <taxon>Chytridiomycota</taxon>
        <taxon>Chytridiomycota incertae sedis</taxon>
        <taxon>Chytridiomycetes</taxon>
        <taxon>Chytridiales</taxon>
        <taxon>Chytriomycetaceae</taxon>
        <taxon>Physocladia</taxon>
    </lineage>
</organism>
<evidence type="ECO:0000256" key="8">
    <source>
        <dbReference type="ARBA" id="ARBA00023136"/>
    </source>
</evidence>
<evidence type="ECO:0000256" key="6">
    <source>
        <dbReference type="ARBA" id="ARBA00022737"/>
    </source>
</evidence>
<dbReference type="InterPro" id="IPR052941">
    <property type="entry name" value="StomDev_PlantInt_Reg"/>
</dbReference>
<evidence type="ECO:0000256" key="10">
    <source>
        <dbReference type="ARBA" id="ARBA00023180"/>
    </source>
</evidence>
<dbReference type="InterPro" id="IPR001611">
    <property type="entry name" value="Leu-rich_rpt"/>
</dbReference>
<protein>
    <recommendedName>
        <fullName evidence="11">Disease resistance R13L4/SHOC-2-like LRR domain-containing protein</fullName>
    </recommendedName>
</protein>
<dbReference type="PANTHER" id="PTHR48004">
    <property type="entry name" value="OS01G0149700 PROTEIN"/>
    <property type="match status" value="1"/>
</dbReference>
<evidence type="ECO:0000256" key="9">
    <source>
        <dbReference type="ARBA" id="ARBA00023170"/>
    </source>
</evidence>
<evidence type="ECO:0000256" key="7">
    <source>
        <dbReference type="ARBA" id="ARBA00022989"/>
    </source>
</evidence>
<keyword evidence="2" id="KW-1003">Cell membrane</keyword>
<dbReference type="FunFam" id="3.80.10.10:FF:000383">
    <property type="entry name" value="Leucine-rich repeat receptor protein kinase EMS1"/>
    <property type="match status" value="1"/>
</dbReference>
<evidence type="ECO:0000256" key="1">
    <source>
        <dbReference type="ARBA" id="ARBA00004251"/>
    </source>
</evidence>
<keyword evidence="5" id="KW-0732">Signal</keyword>
<dbReference type="InterPro" id="IPR032675">
    <property type="entry name" value="LRR_dom_sf"/>
</dbReference>
<dbReference type="Gene3D" id="3.80.10.10">
    <property type="entry name" value="Ribonuclease Inhibitor"/>
    <property type="match status" value="1"/>
</dbReference>
<reference evidence="12" key="1">
    <citation type="submission" date="2020-05" db="EMBL/GenBank/DDBJ databases">
        <title>Phylogenomic resolution of chytrid fungi.</title>
        <authorList>
            <person name="Stajich J.E."/>
            <person name="Amses K."/>
            <person name="Simmons R."/>
            <person name="Seto K."/>
            <person name="Myers J."/>
            <person name="Bonds A."/>
            <person name="Quandt C.A."/>
            <person name="Barry K."/>
            <person name="Liu P."/>
            <person name="Grigoriev I."/>
            <person name="Longcore J.E."/>
            <person name="James T.Y."/>
        </authorList>
    </citation>
    <scope>NUCLEOTIDE SEQUENCE</scope>
    <source>
        <strain evidence="12">JEL0513</strain>
    </source>
</reference>
<keyword evidence="6" id="KW-0677">Repeat</keyword>
<accession>A0AAD5SLS3</accession>
<keyword evidence="7" id="KW-1133">Transmembrane helix</keyword>
<gene>
    <name evidence="12" type="ORF">HK100_009618</name>
</gene>
<evidence type="ECO:0000259" key="11">
    <source>
        <dbReference type="Pfam" id="PF23598"/>
    </source>
</evidence>
<keyword evidence="10" id="KW-0325">Glycoprotein</keyword>
<dbReference type="AlphaFoldDB" id="A0AAD5SLS3"/>